<dbReference type="Proteomes" id="UP000075653">
    <property type="component" value="Unassembled WGS sequence"/>
</dbReference>
<evidence type="ECO:0000256" key="1">
    <source>
        <dbReference type="SAM" id="MobiDB-lite"/>
    </source>
</evidence>
<gene>
    <name evidence="4" type="primary">rodZ</name>
    <name evidence="4" type="ORF">FEMY_15430</name>
</gene>
<dbReference type="PANTHER" id="PTHR34475">
    <property type="match status" value="1"/>
</dbReference>
<feature type="domain" description="HTH cro/C1-type" evidence="3">
    <location>
        <begin position="14"/>
        <end position="71"/>
    </location>
</feature>
<feature type="region of interest" description="Disordered" evidence="1">
    <location>
        <begin position="164"/>
        <end position="220"/>
    </location>
</feature>
<dbReference type="STRING" id="1789004.FEMY_15430"/>
<dbReference type="GO" id="GO:0003677">
    <property type="term" value="F:DNA binding"/>
    <property type="evidence" value="ECO:0007669"/>
    <property type="project" value="InterPro"/>
</dbReference>
<evidence type="ECO:0000259" key="3">
    <source>
        <dbReference type="SMART" id="SM00530"/>
    </source>
</evidence>
<dbReference type="SUPFAM" id="SSF47413">
    <property type="entry name" value="lambda repressor-like DNA-binding domains"/>
    <property type="match status" value="1"/>
</dbReference>
<dbReference type="SMART" id="SM00530">
    <property type="entry name" value="HTH_XRE"/>
    <property type="match status" value="1"/>
</dbReference>
<name>A0A149VXM0_9PROT</name>
<dbReference type="InterPro" id="IPR001387">
    <property type="entry name" value="Cro/C1-type_HTH"/>
</dbReference>
<dbReference type="InterPro" id="IPR050400">
    <property type="entry name" value="Bact_Cytoskel_RodZ"/>
</dbReference>
<protein>
    <submittedName>
        <fullName evidence="4">Cytoskeleton protein RodZ</fullName>
    </submittedName>
</protein>
<accession>A0A149VXM0</accession>
<dbReference type="Gene3D" id="1.10.260.40">
    <property type="entry name" value="lambda repressor-like DNA-binding domains"/>
    <property type="match status" value="1"/>
</dbReference>
<dbReference type="PANTHER" id="PTHR34475:SF1">
    <property type="entry name" value="CYTOSKELETON PROTEIN RODZ"/>
    <property type="match status" value="1"/>
</dbReference>
<sequence>MNEETGEQSSVGQRLIALREQKGLTLQDMVQRLRFSPHQLQLLEAGDYDALPDIMFVRALVRTYARQLGEPPEVLLAQLERERQDARPPHLTPLFSPSVPPKKHRTWGQEISTFWKQVPRAFSMGLLLIMVILGVAGMVGWKTGVFSGKNLLEVVTVVHSSAPRSSFSNALPPLESAPVLPEPARPLPAGNVSEENRMPLLSDAPPVYPAPLQGSVTEKP</sequence>
<keyword evidence="2" id="KW-0472">Membrane</keyword>
<organism evidence="4 5">
    <name type="scientific">Ferrovum myxofaciens</name>
    <dbReference type="NCBI Taxonomy" id="416213"/>
    <lineage>
        <taxon>Bacteria</taxon>
        <taxon>Pseudomonadati</taxon>
        <taxon>Pseudomonadota</taxon>
        <taxon>Betaproteobacteria</taxon>
        <taxon>Ferrovales</taxon>
        <taxon>Ferrovaceae</taxon>
        <taxon>Ferrovum</taxon>
    </lineage>
</organism>
<reference evidence="4 5" key="1">
    <citation type="submission" date="2016-01" db="EMBL/GenBank/DDBJ databases">
        <title>Genome sequence of the acidophilic iron oxidising Ferrovum strain Z-31.</title>
        <authorList>
            <person name="Poehlein A."/>
            <person name="Ullrich S.R."/>
            <person name="Schloemann M."/>
            <person name="Muehling M."/>
            <person name="Daniel R."/>
        </authorList>
    </citation>
    <scope>NUCLEOTIDE SEQUENCE [LARGE SCALE GENOMIC DNA]</scope>
    <source>
        <strain evidence="4 5">Z-31</strain>
    </source>
</reference>
<keyword evidence="2" id="KW-0812">Transmembrane</keyword>
<keyword evidence="2" id="KW-1133">Transmembrane helix</keyword>
<evidence type="ECO:0000313" key="5">
    <source>
        <dbReference type="Proteomes" id="UP000075653"/>
    </source>
</evidence>
<proteinExistence type="predicted"/>
<dbReference type="InterPro" id="IPR010982">
    <property type="entry name" value="Lambda_DNA-bd_dom_sf"/>
</dbReference>
<evidence type="ECO:0000256" key="2">
    <source>
        <dbReference type="SAM" id="Phobius"/>
    </source>
</evidence>
<dbReference type="Pfam" id="PF13413">
    <property type="entry name" value="HTH_25"/>
    <property type="match status" value="1"/>
</dbReference>
<dbReference type="RefSeq" id="WP_062188169.1">
    <property type="nucleotide sequence ID" value="NZ_LRRD01000031.1"/>
</dbReference>
<dbReference type="CDD" id="cd00093">
    <property type="entry name" value="HTH_XRE"/>
    <property type="match status" value="1"/>
</dbReference>
<keyword evidence="5" id="KW-1185">Reference proteome</keyword>
<comment type="caution">
    <text evidence="4">The sequence shown here is derived from an EMBL/GenBank/DDBJ whole genome shotgun (WGS) entry which is preliminary data.</text>
</comment>
<dbReference type="PATRIC" id="fig|1789004.3.peg.1573"/>
<evidence type="ECO:0000313" key="4">
    <source>
        <dbReference type="EMBL" id="KXW57936.1"/>
    </source>
</evidence>
<dbReference type="AlphaFoldDB" id="A0A149VXM0"/>
<dbReference type="EMBL" id="LRRD01000031">
    <property type="protein sequence ID" value="KXW57936.1"/>
    <property type="molecule type" value="Genomic_DNA"/>
</dbReference>
<feature type="transmembrane region" description="Helical" evidence="2">
    <location>
        <begin position="121"/>
        <end position="141"/>
    </location>
</feature>